<keyword evidence="2" id="KW-1185">Reference proteome</keyword>
<dbReference type="EMBL" id="AP023368">
    <property type="protein sequence ID" value="BCK01048.1"/>
    <property type="molecule type" value="Genomic_DNA"/>
</dbReference>
<evidence type="ECO:0000313" key="2">
    <source>
        <dbReference type="Proteomes" id="UP000515703"/>
    </source>
</evidence>
<dbReference type="Proteomes" id="UP000515703">
    <property type="component" value="Chromosome"/>
</dbReference>
<gene>
    <name evidence="1" type="ORF">bsdcttw_40880</name>
</gene>
<sequence length="86" mass="9713">MKIFAVNREPIRYKTTVIAIPGNITLLRFKILPDGKSNPFGKTFIMGHIILAGIEKGIHQNFPTAHMLANNKLLTILRITEINIFI</sequence>
<proteinExistence type="predicted"/>
<accession>A0A7I8DTL0</accession>
<dbReference type="AlphaFoldDB" id="A0A7I8DTL0"/>
<evidence type="ECO:0000313" key="1">
    <source>
        <dbReference type="EMBL" id="BCK01048.1"/>
    </source>
</evidence>
<reference evidence="1 2" key="1">
    <citation type="submission" date="2020-08" db="EMBL/GenBank/DDBJ databases">
        <title>Draft genome sequencing of an Anaerocolumna strain isolated from anoxic soil subjected to BSD treatment.</title>
        <authorList>
            <person name="Uek A."/>
            <person name="Tonouchi A."/>
        </authorList>
    </citation>
    <scope>NUCLEOTIDE SEQUENCE [LARGE SCALE GENOMIC DNA]</scope>
    <source>
        <strain evidence="1 2">CTTW</strain>
    </source>
</reference>
<reference evidence="1 2" key="2">
    <citation type="submission" date="2020-08" db="EMBL/GenBank/DDBJ databases">
        <authorList>
            <person name="Ueki A."/>
            <person name="Tonouchi A."/>
        </authorList>
    </citation>
    <scope>NUCLEOTIDE SEQUENCE [LARGE SCALE GENOMIC DNA]</scope>
    <source>
        <strain evidence="1 2">CTTW</strain>
    </source>
</reference>
<protein>
    <submittedName>
        <fullName evidence="1">Uncharacterized protein</fullName>
    </submittedName>
</protein>
<name>A0A7I8DTL0_9FIRM</name>
<dbReference type="KEGG" id="acht:bsdcttw_40880"/>
<organism evidence="1 2">
    <name type="scientific">Anaerocolumna chitinilytica</name>
    <dbReference type="NCBI Taxonomy" id="1727145"/>
    <lineage>
        <taxon>Bacteria</taxon>
        <taxon>Bacillati</taxon>
        <taxon>Bacillota</taxon>
        <taxon>Clostridia</taxon>
        <taxon>Lachnospirales</taxon>
        <taxon>Lachnospiraceae</taxon>
        <taxon>Anaerocolumna</taxon>
    </lineage>
</organism>